<dbReference type="InterPro" id="IPR002376">
    <property type="entry name" value="Formyl_transf_N"/>
</dbReference>
<dbReference type="InterPro" id="IPR036477">
    <property type="entry name" value="Formyl_transf_N_sf"/>
</dbReference>
<comment type="caution">
    <text evidence="2">The sequence shown here is derived from an EMBL/GenBank/DDBJ whole genome shotgun (WGS) entry which is preliminary data.</text>
</comment>
<evidence type="ECO:0000313" key="2">
    <source>
        <dbReference type="EMBL" id="POB49141.1"/>
    </source>
</evidence>
<protein>
    <recommendedName>
        <fullName evidence="1">Formyl transferase N-terminal domain-containing protein</fullName>
    </recommendedName>
</protein>
<evidence type="ECO:0000313" key="3">
    <source>
        <dbReference type="Proteomes" id="UP000237466"/>
    </source>
</evidence>
<dbReference type="AlphaFoldDB" id="A0A2S3R610"/>
<proteinExistence type="predicted"/>
<gene>
    <name evidence="2" type="ORF">CRN52_06635</name>
</gene>
<dbReference type="GO" id="GO:0004479">
    <property type="term" value="F:methionyl-tRNA formyltransferase activity"/>
    <property type="evidence" value="ECO:0007669"/>
    <property type="project" value="TreeGrafter"/>
</dbReference>
<dbReference type="PANTHER" id="PTHR11138:SF5">
    <property type="entry name" value="METHIONYL-TRNA FORMYLTRANSFERASE, MITOCHONDRIAL"/>
    <property type="match status" value="1"/>
</dbReference>
<sequence>MNILYLGYLTPFVDSLLANPRVTNLVLGYEPKLPKGMLFYEYFKNCHIEIIDATNVNSNHKIINACKEADIVVVGAFSQILKSSIIDHCRGKIINFHPSKLPAYRGGHPIEHQLLDGIDEGGVTFHHIDNGIDSGSIIFQDSFPISCRMTYDSFLKTAINVGRELLSQVLAIPPENWPQVTVSNNGEYRRILHVEDAVISPQMTVIQAKRIINALGWRGWVTYRGTEEIQNISRVLNSDTKNNLPSKELFLCDGKLTVEIAHNE</sequence>
<name>A0A2S3R610_VIBVL</name>
<dbReference type="EMBL" id="PDGH01000054">
    <property type="protein sequence ID" value="POB49141.1"/>
    <property type="molecule type" value="Genomic_DNA"/>
</dbReference>
<accession>A0A2S3R610</accession>
<dbReference type="Pfam" id="PF00551">
    <property type="entry name" value="Formyl_trans_N"/>
    <property type="match status" value="1"/>
</dbReference>
<dbReference type="Proteomes" id="UP000237466">
    <property type="component" value="Unassembled WGS sequence"/>
</dbReference>
<dbReference type="RefSeq" id="WP_103200004.1">
    <property type="nucleotide sequence ID" value="NZ_JAODPM010000032.1"/>
</dbReference>
<dbReference type="GO" id="GO:0005829">
    <property type="term" value="C:cytosol"/>
    <property type="evidence" value="ECO:0007669"/>
    <property type="project" value="TreeGrafter"/>
</dbReference>
<dbReference type="SUPFAM" id="SSF53328">
    <property type="entry name" value="Formyltransferase"/>
    <property type="match status" value="1"/>
</dbReference>
<evidence type="ECO:0000259" key="1">
    <source>
        <dbReference type="Pfam" id="PF00551"/>
    </source>
</evidence>
<dbReference type="Gene3D" id="3.40.50.12230">
    <property type="match status" value="1"/>
</dbReference>
<reference evidence="2 3" key="1">
    <citation type="journal article" date="2018" name="Front. Microbiol.">
        <title>Phylogeny of Vibrio vulnificus from the Analysis of the Core-Genome: Implications for Intra-Species Taxonomy.</title>
        <authorList>
            <person name="Roig F.J."/>
            <person name="Gonzalez-Candelas F."/>
            <person name="Sanjuan E."/>
            <person name="Fouz B."/>
            <person name="Feil E.J."/>
            <person name="Llorens C."/>
            <person name="Baker-Austin C."/>
            <person name="Oliver J.D."/>
            <person name="Danin-Poleg Y."/>
            <person name="Gibas C.J."/>
            <person name="Kashi Y."/>
            <person name="Gulig P.A."/>
            <person name="Morrison S.S."/>
            <person name="Amaro C."/>
        </authorList>
    </citation>
    <scope>NUCLEOTIDE SEQUENCE [LARGE SCALE GENOMIC DNA]</scope>
    <source>
        <strain evidence="2 3">CECT4608</strain>
    </source>
</reference>
<dbReference type="CDD" id="cd08369">
    <property type="entry name" value="FMT_core"/>
    <property type="match status" value="1"/>
</dbReference>
<dbReference type="PANTHER" id="PTHR11138">
    <property type="entry name" value="METHIONYL-TRNA FORMYLTRANSFERASE"/>
    <property type="match status" value="1"/>
</dbReference>
<feature type="domain" description="Formyl transferase N-terminal" evidence="1">
    <location>
        <begin position="67"/>
        <end position="169"/>
    </location>
</feature>
<organism evidence="2 3">
    <name type="scientific">Vibrio vulnificus</name>
    <dbReference type="NCBI Taxonomy" id="672"/>
    <lineage>
        <taxon>Bacteria</taxon>
        <taxon>Pseudomonadati</taxon>
        <taxon>Pseudomonadota</taxon>
        <taxon>Gammaproteobacteria</taxon>
        <taxon>Vibrionales</taxon>
        <taxon>Vibrionaceae</taxon>
        <taxon>Vibrio</taxon>
    </lineage>
</organism>